<accession>A0A0G0L9A8</accession>
<gene>
    <name evidence="2" type="ORF">UT08_C0018G0061</name>
</gene>
<evidence type="ECO:0000313" key="3">
    <source>
        <dbReference type="Proteomes" id="UP000034081"/>
    </source>
</evidence>
<dbReference type="InterPro" id="IPR007374">
    <property type="entry name" value="ASCH_domain"/>
</dbReference>
<dbReference type="Pfam" id="PF04266">
    <property type="entry name" value="ASCH"/>
    <property type="match status" value="1"/>
</dbReference>
<dbReference type="SUPFAM" id="SSF88697">
    <property type="entry name" value="PUA domain-like"/>
    <property type="match status" value="1"/>
</dbReference>
<evidence type="ECO:0000259" key="1">
    <source>
        <dbReference type="SMART" id="SM01022"/>
    </source>
</evidence>
<protein>
    <recommendedName>
        <fullName evidence="1">ASCH domain-containing protein</fullName>
    </recommendedName>
</protein>
<organism evidence="2 3">
    <name type="scientific">Candidatus Woesebacteria bacterium GW2011_GWB1_38_8</name>
    <dbReference type="NCBI Taxonomy" id="1618570"/>
    <lineage>
        <taxon>Bacteria</taxon>
        <taxon>Candidatus Woeseibacteriota</taxon>
    </lineage>
</organism>
<proteinExistence type="predicted"/>
<dbReference type="STRING" id="1618570.UT08_C0018G0061"/>
<dbReference type="Gene3D" id="2.30.130.30">
    <property type="entry name" value="Hypothetical protein"/>
    <property type="match status" value="1"/>
</dbReference>
<reference evidence="2 3" key="1">
    <citation type="journal article" date="2015" name="Nature">
        <title>rRNA introns, odd ribosomes, and small enigmatic genomes across a large radiation of phyla.</title>
        <authorList>
            <person name="Brown C.T."/>
            <person name="Hug L.A."/>
            <person name="Thomas B.C."/>
            <person name="Sharon I."/>
            <person name="Castelle C.J."/>
            <person name="Singh A."/>
            <person name="Wilkins M.J."/>
            <person name="Williams K.H."/>
            <person name="Banfield J.F."/>
        </authorList>
    </citation>
    <scope>NUCLEOTIDE SEQUENCE [LARGE SCALE GENOMIC DNA]</scope>
</reference>
<sequence length="126" mass="14872">MSKWLLKFASYKQKDDIFNMVKSGEKTIETRPYDPRKKRNYSIVKPGDILIFYSLDSKKRIEKIATFIHIYNSVEEMVRTEPVDNIFPGIKTPENLLKVYEEVKKKWGKSYANKLEKYGIVAIGFR</sequence>
<dbReference type="Proteomes" id="UP000034081">
    <property type="component" value="Unassembled WGS sequence"/>
</dbReference>
<feature type="domain" description="ASCH" evidence="1">
    <location>
        <begin position="6"/>
        <end position="107"/>
    </location>
</feature>
<dbReference type="SMART" id="SM01022">
    <property type="entry name" value="ASCH"/>
    <property type="match status" value="1"/>
</dbReference>
<dbReference type="InterPro" id="IPR015947">
    <property type="entry name" value="PUA-like_sf"/>
</dbReference>
<dbReference type="EMBL" id="LBVL01000018">
    <property type="protein sequence ID" value="KKQ84455.1"/>
    <property type="molecule type" value="Genomic_DNA"/>
</dbReference>
<name>A0A0G0L9A8_9BACT</name>
<dbReference type="AlphaFoldDB" id="A0A0G0L9A8"/>
<comment type="caution">
    <text evidence="2">The sequence shown here is derived from an EMBL/GenBank/DDBJ whole genome shotgun (WGS) entry which is preliminary data.</text>
</comment>
<evidence type="ECO:0000313" key="2">
    <source>
        <dbReference type="EMBL" id="KKQ84455.1"/>
    </source>
</evidence>